<dbReference type="Gene3D" id="1.20.58.430">
    <property type="entry name" value="Type IV secretion system, VirB5-domain"/>
    <property type="match status" value="1"/>
</dbReference>
<dbReference type="PATRIC" id="fig|1051646.9.peg.5069"/>
<proteinExistence type="predicted"/>
<sequence length="212" mass="24396">MLLLTPVVNATGIPVVDGAALMQMVTDNIQRAAQWAKEADQWAKSNGLSVDQIKEYKAHADHYQRMVEGHYSFEDLVNDPILNNVAEMQGWRELYNTIEDIEELRARFNIDRGDDRFDDLIKKYELVDRFYKRTLKRNDSLQKLLEQFNTADTPAAKADLANAIAFEQTKIKNDQEMLASLQSIQEEQANIRHAAESRRKIDQLFGDGIPRK</sequence>
<evidence type="ECO:0000313" key="3">
    <source>
        <dbReference type="Proteomes" id="UP000003836"/>
    </source>
</evidence>
<accession>F9T6N5</accession>
<dbReference type="eggNOG" id="ENOG5033AK2">
    <property type="taxonomic scope" value="Bacteria"/>
</dbReference>
<evidence type="ECO:0000313" key="2">
    <source>
        <dbReference type="EMBL" id="EGU54440.1"/>
    </source>
</evidence>
<dbReference type="KEGG" id="vtu:IX91_25990"/>
<evidence type="ECO:0000313" key="1">
    <source>
        <dbReference type="EMBL" id="AIW17511.1"/>
    </source>
</evidence>
<reference evidence="1 4" key="3">
    <citation type="submission" date="2014-08" db="EMBL/GenBank/DDBJ databases">
        <title>First Complete Genome Sequence of the Shellfish Pathogen Vibrio tubiashii.</title>
        <authorList>
            <person name="Richards G.P."/>
            <person name="Needleman D.S."/>
            <person name="Watson M.A."/>
            <person name="Bono J.L."/>
        </authorList>
    </citation>
    <scope>NUCLEOTIDE SEQUENCE [LARGE SCALE GENOMIC DNA]</scope>
    <source>
        <strain evidence="1 4">ATCC 19109</strain>
        <plasmid evidence="1">p48</plasmid>
        <plasmid evidence="4">Plasmid p48</plasmid>
    </source>
</reference>
<name>F9T6N5_9VIBR</name>
<dbReference type="Proteomes" id="UP000030071">
    <property type="component" value="Plasmid p48"/>
</dbReference>
<dbReference type="InterPro" id="IPR023220">
    <property type="entry name" value="T4SS_VirB5-domain"/>
</dbReference>
<keyword evidence="1" id="KW-0614">Plasmid</keyword>
<dbReference type="AlphaFoldDB" id="F9T6N5"/>
<keyword evidence="3" id="KW-1185">Reference proteome</keyword>
<dbReference type="SUPFAM" id="SSF101082">
    <property type="entry name" value="Typo IV secretion system protein TraC"/>
    <property type="match status" value="1"/>
</dbReference>
<dbReference type="EMBL" id="AFWI01000154">
    <property type="protein sequence ID" value="EGU54440.1"/>
    <property type="molecule type" value="Genomic_DNA"/>
</dbReference>
<dbReference type="EMBL" id="CP009359">
    <property type="protein sequence ID" value="AIW17511.1"/>
    <property type="molecule type" value="Genomic_DNA"/>
</dbReference>
<evidence type="ECO:0000313" key="4">
    <source>
        <dbReference type="Proteomes" id="UP000030071"/>
    </source>
</evidence>
<dbReference type="Proteomes" id="UP000003836">
    <property type="component" value="Unassembled WGS sequence"/>
</dbReference>
<reference evidence="2 3" key="2">
    <citation type="journal article" date="2012" name="Int. J. Syst. Evol. Microbiol.">
        <title>Vibrio caribbeanicus sp. nov., isolated from the marine sponge Scleritoderma cyanea.</title>
        <authorList>
            <person name="Hoffmann M."/>
            <person name="Monday S.R."/>
            <person name="Allard M.W."/>
            <person name="Strain E.A."/>
            <person name="Whittaker P."/>
            <person name="Naum M."/>
            <person name="McCarthy P.J."/>
            <person name="Lopez J.V."/>
            <person name="Fischer M."/>
            <person name="Brown E.W."/>
        </authorList>
    </citation>
    <scope>NUCLEOTIDE SEQUENCE [LARGE SCALE GENOMIC DNA]</scope>
    <source>
        <strain evidence="2 3">ATCC 19109</strain>
    </source>
</reference>
<dbReference type="Pfam" id="PF07996">
    <property type="entry name" value="T4SS"/>
    <property type="match status" value="1"/>
</dbReference>
<geneLocation type="plasmid" evidence="1 4">
    <name>p48</name>
</geneLocation>
<dbReference type="InterPro" id="IPR014158">
    <property type="entry name" value="T4SS_VirB5"/>
</dbReference>
<reference evidence="2" key="1">
    <citation type="submission" date="2011-08" db="EMBL/GenBank/DDBJ databases">
        <authorList>
            <person name="Hoffman M."/>
            <person name="Strain E.A."/>
            <person name="Brown E."/>
            <person name="Allard M.W."/>
        </authorList>
    </citation>
    <scope>NUCLEOTIDE SEQUENCE</scope>
    <source>
        <strain evidence="2">ATCC 19109</strain>
    </source>
</reference>
<dbReference type="HOGENOM" id="CLU_110177_0_0_6"/>
<gene>
    <name evidence="1" type="ORF">IX91_25990</name>
    <name evidence="2" type="ORF">VITU9109_02662</name>
</gene>
<organism evidence="1 4">
    <name type="scientific">Vibrio tubiashii ATCC 19109</name>
    <dbReference type="NCBI Taxonomy" id="1051646"/>
    <lineage>
        <taxon>Bacteria</taxon>
        <taxon>Pseudomonadati</taxon>
        <taxon>Pseudomonadota</taxon>
        <taxon>Gammaproteobacteria</taxon>
        <taxon>Vibrionales</taxon>
        <taxon>Vibrionaceae</taxon>
        <taxon>Vibrio</taxon>
        <taxon>Vibrio oreintalis group</taxon>
    </lineage>
</organism>
<protein>
    <submittedName>
        <fullName evidence="1">Conjugal transfer protein TrbJ</fullName>
    </submittedName>
</protein>